<gene>
    <name evidence="2" type="ORF">HNR02_005853</name>
</gene>
<proteinExistence type="predicted"/>
<organism evidence="2 3">
    <name type="scientific">Amycolatopsis endophytica</name>
    <dbReference type="NCBI Taxonomy" id="860233"/>
    <lineage>
        <taxon>Bacteria</taxon>
        <taxon>Bacillati</taxon>
        <taxon>Actinomycetota</taxon>
        <taxon>Actinomycetes</taxon>
        <taxon>Pseudonocardiales</taxon>
        <taxon>Pseudonocardiaceae</taxon>
        <taxon>Amycolatopsis</taxon>
    </lineage>
</organism>
<dbReference type="EMBL" id="JACCFK010000002">
    <property type="protein sequence ID" value="NYI92478.1"/>
    <property type="molecule type" value="Genomic_DNA"/>
</dbReference>
<name>A0A853BAS5_9PSEU</name>
<dbReference type="RefSeq" id="WP_179776764.1">
    <property type="nucleotide sequence ID" value="NZ_JACCFK010000002.1"/>
</dbReference>
<protein>
    <submittedName>
        <fullName evidence="2">Uncharacterized protein</fullName>
    </submittedName>
</protein>
<keyword evidence="1" id="KW-0812">Transmembrane</keyword>
<feature type="transmembrane region" description="Helical" evidence="1">
    <location>
        <begin position="32"/>
        <end position="53"/>
    </location>
</feature>
<reference evidence="2 3" key="1">
    <citation type="submission" date="2020-07" db="EMBL/GenBank/DDBJ databases">
        <title>Sequencing the genomes of 1000 actinobacteria strains.</title>
        <authorList>
            <person name="Klenk H.-P."/>
        </authorList>
    </citation>
    <scope>NUCLEOTIDE SEQUENCE [LARGE SCALE GENOMIC DNA]</scope>
    <source>
        <strain evidence="2 3">DSM 104006</strain>
    </source>
</reference>
<accession>A0A853BAS5</accession>
<dbReference type="AlphaFoldDB" id="A0A853BAS5"/>
<evidence type="ECO:0000313" key="3">
    <source>
        <dbReference type="Proteomes" id="UP000549616"/>
    </source>
</evidence>
<dbReference type="Proteomes" id="UP000549616">
    <property type="component" value="Unassembled WGS sequence"/>
</dbReference>
<feature type="transmembrane region" description="Helical" evidence="1">
    <location>
        <begin position="59"/>
        <end position="78"/>
    </location>
</feature>
<keyword evidence="3" id="KW-1185">Reference proteome</keyword>
<sequence>MGEGVTEEPGKQAEPQRLALHQEDRGQARKRLVSGLVGVLIMAAAFGGIAGLIGGRIAGLVAALVIGLPLLYVVLWNVRRKLWLEGTAVLVRTWRTRRVDLAAAKRIDLLVTDVRGARTVSLLFNSGQRGQVVKIDVAVYSGTGGREMPILTLRRLADALANNIEANGLVFSELLVAQLRAEARGAGVSERPLYQLASAAPSGKIAQRFTMEAVSRFVARLG</sequence>
<keyword evidence="1" id="KW-0472">Membrane</keyword>
<comment type="caution">
    <text evidence="2">The sequence shown here is derived from an EMBL/GenBank/DDBJ whole genome shotgun (WGS) entry which is preliminary data.</text>
</comment>
<evidence type="ECO:0000256" key="1">
    <source>
        <dbReference type="SAM" id="Phobius"/>
    </source>
</evidence>
<evidence type="ECO:0000313" key="2">
    <source>
        <dbReference type="EMBL" id="NYI92478.1"/>
    </source>
</evidence>
<keyword evidence="1" id="KW-1133">Transmembrane helix</keyword>